<reference evidence="2 3" key="1">
    <citation type="journal article" date="2018" name="Front. Plant Sci.">
        <title>Red Clover (Trifolium pratense) and Zigzag Clover (T. medium) - A Picture of Genomic Similarities and Differences.</title>
        <authorList>
            <person name="Dluhosova J."/>
            <person name="Istvanek J."/>
            <person name="Nedelnik J."/>
            <person name="Repkova J."/>
        </authorList>
    </citation>
    <scope>NUCLEOTIDE SEQUENCE [LARGE SCALE GENOMIC DNA]</scope>
    <source>
        <strain evidence="3">cv. 10/8</strain>
        <tissue evidence="2">Leaf</tissue>
    </source>
</reference>
<dbReference type="AlphaFoldDB" id="A0A392PQT1"/>
<accession>A0A392PQT1</accession>
<feature type="region of interest" description="Disordered" evidence="1">
    <location>
        <begin position="1"/>
        <end position="25"/>
    </location>
</feature>
<keyword evidence="3" id="KW-1185">Reference proteome</keyword>
<name>A0A392PQT1_9FABA</name>
<feature type="non-terminal residue" evidence="2">
    <location>
        <position position="25"/>
    </location>
</feature>
<protein>
    <submittedName>
        <fullName evidence="2">Uncharacterized protein</fullName>
    </submittedName>
</protein>
<sequence length="25" mass="2690">MFERSSVSPPAGISLPPLSSLNHHE</sequence>
<evidence type="ECO:0000313" key="2">
    <source>
        <dbReference type="EMBL" id="MCI14441.1"/>
    </source>
</evidence>
<evidence type="ECO:0000256" key="1">
    <source>
        <dbReference type="SAM" id="MobiDB-lite"/>
    </source>
</evidence>
<dbReference type="Proteomes" id="UP000265520">
    <property type="component" value="Unassembled WGS sequence"/>
</dbReference>
<dbReference type="EMBL" id="LXQA010092441">
    <property type="protein sequence ID" value="MCI14441.1"/>
    <property type="molecule type" value="Genomic_DNA"/>
</dbReference>
<evidence type="ECO:0000313" key="3">
    <source>
        <dbReference type="Proteomes" id="UP000265520"/>
    </source>
</evidence>
<organism evidence="2 3">
    <name type="scientific">Trifolium medium</name>
    <dbReference type="NCBI Taxonomy" id="97028"/>
    <lineage>
        <taxon>Eukaryota</taxon>
        <taxon>Viridiplantae</taxon>
        <taxon>Streptophyta</taxon>
        <taxon>Embryophyta</taxon>
        <taxon>Tracheophyta</taxon>
        <taxon>Spermatophyta</taxon>
        <taxon>Magnoliopsida</taxon>
        <taxon>eudicotyledons</taxon>
        <taxon>Gunneridae</taxon>
        <taxon>Pentapetalae</taxon>
        <taxon>rosids</taxon>
        <taxon>fabids</taxon>
        <taxon>Fabales</taxon>
        <taxon>Fabaceae</taxon>
        <taxon>Papilionoideae</taxon>
        <taxon>50 kb inversion clade</taxon>
        <taxon>NPAAA clade</taxon>
        <taxon>Hologalegina</taxon>
        <taxon>IRL clade</taxon>
        <taxon>Trifolieae</taxon>
        <taxon>Trifolium</taxon>
    </lineage>
</organism>
<comment type="caution">
    <text evidence="2">The sequence shown here is derived from an EMBL/GenBank/DDBJ whole genome shotgun (WGS) entry which is preliminary data.</text>
</comment>
<proteinExistence type="predicted"/>